<evidence type="ECO:0000256" key="1">
    <source>
        <dbReference type="SAM" id="SignalP"/>
    </source>
</evidence>
<proteinExistence type="predicted"/>
<gene>
    <name evidence="3" type="ORF">HZR21_02010</name>
</gene>
<evidence type="ECO:0000313" key="3">
    <source>
        <dbReference type="EMBL" id="MBA0015929.1"/>
    </source>
</evidence>
<reference evidence="3 4" key="1">
    <citation type="submission" date="2020-07" db="EMBL/GenBank/DDBJ databases">
        <authorList>
            <person name="Hilgarth M."/>
            <person name="Werum V."/>
            <person name="Vogel R.F."/>
        </authorList>
    </citation>
    <scope>NUCLEOTIDE SEQUENCE [LARGE SCALE GENOMIC DNA]</scope>
    <source>
        <strain evidence="3 4">DSM 28961</strain>
    </source>
</reference>
<feature type="chain" id="PRO_5030717733" evidence="1">
    <location>
        <begin position="29"/>
        <end position="251"/>
    </location>
</feature>
<dbReference type="EMBL" id="JACBNY010000002">
    <property type="protein sequence ID" value="MBA0015929.1"/>
    <property type="molecule type" value="Genomic_DNA"/>
</dbReference>
<sequence length="251" mass="25716">MSRASVKPLSLVALIMLAVAMLPRVVSATTTQNNESDSTISFFVGSDLIGPVDPQNPLLPVIPVGLVGSSHGGATLPNTGLTIVYASSFNFGSNDVSNKTEIYHAAPQMLSDGTARTNYIQISDTRGTFTGWNLKVVMTEFKTSNDDLVANGHGTLAGATVTLDDAEIQGDATANPADKSVVTTVLNPSVQSATLIGATAGKGTGSNLLVFGGKDGATKNTAVTLSVPAGVAGAAAYIADFTWILDDTPEN</sequence>
<dbReference type="Proteomes" id="UP000530186">
    <property type="component" value="Unassembled WGS sequence"/>
</dbReference>
<name>A0A7V8SJ32_9LACT</name>
<evidence type="ECO:0000259" key="2">
    <source>
        <dbReference type="Pfam" id="PF13731"/>
    </source>
</evidence>
<accession>A0A7V8SJ32</accession>
<keyword evidence="1" id="KW-0732">Signal</keyword>
<dbReference type="InterPro" id="IPR027994">
    <property type="entry name" value="WxL_dom"/>
</dbReference>
<dbReference type="Pfam" id="PF13731">
    <property type="entry name" value="WxL"/>
    <property type="match status" value="1"/>
</dbReference>
<feature type="domain" description="WxL" evidence="2">
    <location>
        <begin position="30"/>
        <end position="249"/>
    </location>
</feature>
<organism evidence="3 4">
    <name type="scientific">Pseudolactococcus laudensis</name>
    <dbReference type="NCBI Taxonomy" id="1494461"/>
    <lineage>
        <taxon>Bacteria</taxon>
        <taxon>Bacillati</taxon>
        <taxon>Bacillota</taxon>
        <taxon>Bacilli</taxon>
        <taxon>Lactobacillales</taxon>
        <taxon>Streptococcaceae</taxon>
        <taxon>Pseudolactococcus</taxon>
    </lineage>
</organism>
<dbReference type="AlphaFoldDB" id="A0A7V8SJ32"/>
<dbReference type="RefSeq" id="WP_180745979.1">
    <property type="nucleotide sequence ID" value="NZ_CBCRWQ010000001.1"/>
</dbReference>
<evidence type="ECO:0000313" key="4">
    <source>
        <dbReference type="Proteomes" id="UP000530186"/>
    </source>
</evidence>
<feature type="signal peptide" evidence="1">
    <location>
        <begin position="1"/>
        <end position="28"/>
    </location>
</feature>
<protein>
    <submittedName>
        <fullName evidence="3">WxL domain-containing protein</fullName>
    </submittedName>
</protein>
<comment type="caution">
    <text evidence="3">The sequence shown here is derived from an EMBL/GenBank/DDBJ whole genome shotgun (WGS) entry which is preliminary data.</text>
</comment>
<keyword evidence="4" id="KW-1185">Reference proteome</keyword>
<dbReference type="GeneID" id="303194280"/>